<dbReference type="AlphaFoldDB" id="A0A8S3PVD0"/>
<dbReference type="InterPro" id="IPR026907">
    <property type="entry name" value="GCIP-like"/>
</dbReference>
<dbReference type="InterPro" id="IPR049317">
    <property type="entry name" value="GCIP-like_N"/>
</dbReference>
<evidence type="ECO:0000313" key="9">
    <source>
        <dbReference type="EMBL" id="CAG2187641.1"/>
    </source>
</evidence>
<dbReference type="Gene3D" id="1.20.1420.10">
    <property type="entry name" value="Talin, central domain"/>
    <property type="match status" value="1"/>
</dbReference>
<evidence type="ECO:0000313" key="10">
    <source>
        <dbReference type="Proteomes" id="UP000683360"/>
    </source>
</evidence>
<evidence type="ECO:0000256" key="1">
    <source>
        <dbReference type="ARBA" id="ARBA00004123"/>
    </source>
</evidence>
<dbReference type="GO" id="GO:0005634">
    <property type="term" value="C:nucleus"/>
    <property type="evidence" value="ECO:0007669"/>
    <property type="project" value="UniProtKB-SubCell"/>
</dbReference>
<proteinExistence type="inferred from homology"/>
<evidence type="ECO:0000256" key="3">
    <source>
        <dbReference type="ARBA" id="ARBA00008940"/>
    </source>
</evidence>
<gene>
    <name evidence="9" type="ORF">MEDL_3089</name>
</gene>
<keyword evidence="5" id="KW-0539">Nucleus</keyword>
<reference evidence="9" key="1">
    <citation type="submission" date="2021-03" db="EMBL/GenBank/DDBJ databases">
        <authorList>
            <person name="Bekaert M."/>
        </authorList>
    </citation>
    <scope>NUCLEOTIDE SEQUENCE</scope>
</reference>
<comment type="caution">
    <text evidence="9">The sequence shown here is derived from an EMBL/GenBank/DDBJ whole genome shotgun (WGS) entry which is preliminary data.</text>
</comment>
<dbReference type="InterPro" id="IPR049318">
    <property type="entry name" value="GCIP_C"/>
</dbReference>
<evidence type="ECO:0000259" key="7">
    <source>
        <dbReference type="Pfam" id="PF13324"/>
    </source>
</evidence>
<accession>A0A8S3PVD0</accession>
<evidence type="ECO:0000256" key="4">
    <source>
        <dbReference type="ARBA" id="ARBA00022490"/>
    </source>
</evidence>
<dbReference type="PANTHER" id="PTHR15492:SF1">
    <property type="entry name" value="CYCLIN-D1-BINDING PROTEIN 1"/>
    <property type="match status" value="1"/>
</dbReference>
<organism evidence="9 10">
    <name type="scientific">Mytilus edulis</name>
    <name type="common">Blue mussel</name>
    <dbReference type="NCBI Taxonomy" id="6550"/>
    <lineage>
        <taxon>Eukaryota</taxon>
        <taxon>Metazoa</taxon>
        <taxon>Spiralia</taxon>
        <taxon>Lophotrochozoa</taxon>
        <taxon>Mollusca</taxon>
        <taxon>Bivalvia</taxon>
        <taxon>Autobranchia</taxon>
        <taxon>Pteriomorphia</taxon>
        <taxon>Mytilida</taxon>
        <taxon>Mytiloidea</taxon>
        <taxon>Mytilidae</taxon>
        <taxon>Mytilinae</taxon>
        <taxon>Mytilus</taxon>
    </lineage>
</organism>
<keyword evidence="6" id="KW-0131">Cell cycle</keyword>
<dbReference type="EMBL" id="CAJPWZ010000176">
    <property type="protein sequence ID" value="CAG2187641.1"/>
    <property type="molecule type" value="Genomic_DNA"/>
</dbReference>
<dbReference type="Gene3D" id="1.20.1410.10">
    <property type="entry name" value="I/LWEQ domain"/>
    <property type="match status" value="1"/>
</dbReference>
<dbReference type="Pfam" id="PF20936">
    <property type="entry name" value="GCIP_C"/>
    <property type="match status" value="1"/>
</dbReference>
<sequence length="339" mass="37551">MAENFYVELLHNLTANLAIAIDQVKGGETKETDGIEFNAEDFWNRLGLVFKAIAHEATKLSLTFSSPPLPSSQECESLITGVEKTTLALVSLYYCLPKSQGLRLRKSTQNAVVDVIQGITDLAKAVEQYGCGSSEQLQSTGNVWNGADIFPQIPKVKKNNREAVLKVICEAQGMATDALQEIQEAVDSGGIGDDLDELLDEDVGSDNENTWSERDKTLLGPCLGLLKASKSLLKKTKDTVKKNACCNSEQTVMQLDDLADLVDRLSPAVDELASSLYPPLHYQTLNENGKCVYQIHGTMLEFIRKCDFVTENDQQWIDFLHKANQHNWENINTHLNEVS</sequence>
<dbReference type="PANTHER" id="PTHR15492">
    <property type="entry name" value="CYCLIN D1-BINDING PROTEIN 1"/>
    <property type="match status" value="1"/>
</dbReference>
<dbReference type="Proteomes" id="UP000683360">
    <property type="component" value="Unassembled WGS sequence"/>
</dbReference>
<dbReference type="OrthoDB" id="41588at2759"/>
<keyword evidence="10" id="KW-1185">Reference proteome</keyword>
<evidence type="ECO:0000259" key="8">
    <source>
        <dbReference type="Pfam" id="PF20936"/>
    </source>
</evidence>
<name>A0A8S3PVD0_MYTED</name>
<dbReference type="Pfam" id="PF13324">
    <property type="entry name" value="GCIP_N"/>
    <property type="match status" value="1"/>
</dbReference>
<evidence type="ECO:0000256" key="6">
    <source>
        <dbReference type="ARBA" id="ARBA00023306"/>
    </source>
</evidence>
<evidence type="ECO:0000256" key="2">
    <source>
        <dbReference type="ARBA" id="ARBA00004496"/>
    </source>
</evidence>
<comment type="similarity">
    <text evidence="3">Belongs to the CCNDBP1 family.</text>
</comment>
<feature type="domain" description="Cyclin-D1-binding protein 1-like N-terminal" evidence="7">
    <location>
        <begin position="48"/>
        <end position="187"/>
    </location>
</feature>
<evidence type="ECO:0000256" key="5">
    <source>
        <dbReference type="ARBA" id="ARBA00023242"/>
    </source>
</evidence>
<keyword evidence="4" id="KW-0963">Cytoplasm</keyword>
<dbReference type="GO" id="GO:0005737">
    <property type="term" value="C:cytoplasm"/>
    <property type="evidence" value="ECO:0007669"/>
    <property type="project" value="UniProtKB-SubCell"/>
</dbReference>
<feature type="domain" description="Cyclin-D1-binding protein 1-like C-terminal" evidence="8">
    <location>
        <begin position="193"/>
        <end position="290"/>
    </location>
</feature>
<comment type="subcellular location">
    <subcellularLocation>
        <location evidence="2">Cytoplasm</location>
    </subcellularLocation>
    <subcellularLocation>
        <location evidence="1">Nucleus</location>
    </subcellularLocation>
</comment>
<protein>
    <submittedName>
        <fullName evidence="9">CCNDBP1</fullName>
    </submittedName>
</protein>